<proteinExistence type="predicted"/>
<comment type="caution">
    <text evidence="1">The sequence shown here is derived from an EMBL/GenBank/DDBJ whole genome shotgun (WGS) entry which is preliminary data.</text>
</comment>
<name>A0ABW4ZCB1_9BACT</name>
<sequence>MSEEFRPLSPAHIVEFIHKQLDRAGLPHNTFTEEAIHMINKVNGGNLRATKNLCIGGMVEAIRHQTKTVDTKHINLVLDQPHWQNSNRLEGIEPVVFTNQQPKYKDKNLS</sequence>
<reference evidence="2" key="1">
    <citation type="journal article" date="2019" name="Int. J. Syst. Evol. Microbiol.">
        <title>The Global Catalogue of Microorganisms (GCM) 10K type strain sequencing project: providing services to taxonomists for standard genome sequencing and annotation.</title>
        <authorList>
            <consortium name="The Broad Institute Genomics Platform"/>
            <consortium name="The Broad Institute Genome Sequencing Center for Infectious Disease"/>
            <person name="Wu L."/>
            <person name="Ma J."/>
        </authorList>
    </citation>
    <scope>NUCLEOTIDE SEQUENCE [LARGE SCALE GENOMIC DNA]</scope>
    <source>
        <strain evidence="2">CCUG 57942</strain>
    </source>
</reference>
<protein>
    <submittedName>
        <fullName evidence="1">Uncharacterized protein</fullName>
    </submittedName>
</protein>
<organism evidence="1 2">
    <name type="scientific">Rubritalea tangerina</name>
    <dbReference type="NCBI Taxonomy" id="430798"/>
    <lineage>
        <taxon>Bacteria</taxon>
        <taxon>Pseudomonadati</taxon>
        <taxon>Verrucomicrobiota</taxon>
        <taxon>Verrucomicrobiia</taxon>
        <taxon>Verrucomicrobiales</taxon>
        <taxon>Rubritaleaceae</taxon>
        <taxon>Rubritalea</taxon>
    </lineage>
</organism>
<evidence type="ECO:0000313" key="2">
    <source>
        <dbReference type="Proteomes" id="UP001597389"/>
    </source>
</evidence>
<keyword evidence="2" id="KW-1185">Reference proteome</keyword>
<dbReference type="EMBL" id="JBHUJB010000043">
    <property type="protein sequence ID" value="MFD2159282.1"/>
    <property type="molecule type" value="Genomic_DNA"/>
</dbReference>
<evidence type="ECO:0000313" key="1">
    <source>
        <dbReference type="EMBL" id="MFD2159282.1"/>
    </source>
</evidence>
<gene>
    <name evidence="1" type="ORF">ACFSW8_10265</name>
</gene>
<dbReference type="Proteomes" id="UP001597389">
    <property type="component" value="Unassembled WGS sequence"/>
</dbReference>
<dbReference type="RefSeq" id="WP_377090848.1">
    <property type="nucleotide sequence ID" value="NZ_JBHSJL010000014.1"/>
</dbReference>
<accession>A0ABW4ZCB1</accession>